<evidence type="ECO:0000256" key="1">
    <source>
        <dbReference type="ARBA" id="ARBA00006484"/>
    </source>
</evidence>
<dbReference type="AlphaFoldDB" id="A0A6B0YND1"/>
<dbReference type="PANTHER" id="PTHR42760">
    <property type="entry name" value="SHORT-CHAIN DEHYDROGENASES/REDUCTASES FAMILY MEMBER"/>
    <property type="match status" value="1"/>
</dbReference>
<reference evidence="3" key="1">
    <citation type="submission" date="2019-09" db="EMBL/GenBank/DDBJ databases">
        <title>Characterisation of the sponge microbiome using genome-centric metagenomics.</title>
        <authorList>
            <person name="Engelberts J.P."/>
            <person name="Robbins S.J."/>
            <person name="De Goeij J.M."/>
            <person name="Aranda M."/>
            <person name="Bell S.C."/>
            <person name="Webster N.S."/>
        </authorList>
    </citation>
    <scope>NUCLEOTIDE SEQUENCE</scope>
    <source>
        <strain evidence="3">SB0664_bin_27</strain>
    </source>
</reference>
<organism evidence="3">
    <name type="scientific">Caldilineaceae bacterium SB0664_bin_27</name>
    <dbReference type="NCBI Taxonomy" id="2605260"/>
    <lineage>
        <taxon>Bacteria</taxon>
        <taxon>Bacillati</taxon>
        <taxon>Chloroflexota</taxon>
        <taxon>Caldilineae</taxon>
        <taxon>Caldilineales</taxon>
        <taxon>Caldilineaceae</taxon>
    </lineage>
</organism>
<dbReference type="GO" id="GO:0016616">
    <property type="term" value="F:oxidoreductase activity, acting on the CH-OH group of donors, NAD or NADP as acceptor"/>
    <property type="evidence" value="ECO:0007669"/>
    <property type="project" value="TreeGrafter"/>
</dbReference>
<evidence type="ECO:0000313" key="3">
    <source>
        <dbReference type="EMBL" id="MXY92536.1"/>
    </source>
</evidence>
<dbReference type="InterPro" id="IPR002347">
    <property type="entry name" value="SDR_fam"/>
</dbReference>
<dbReference type="PRINTS" id="PR00081">
    <property type="entry name" value="GDHRDH"/>
</dbReference>
<comment type="similarity">
    <text evidence="1">Belongs to the short-chain dehydrogenases/reductases (SDR) family.</text>
</comment>
<comment type="caution">
    <text evidence="3">The sequence shown here is derived from an EMBL/GenBank/DDBJ whole genome shotgun (WGS) entry which is preliminary data.</text>
</comment>
<sequence>MTLTDKVAIITGAASGIGRACTERFLEEGAVVVACDIDGAGLERLGAEDSQGRLHTVLCDVTKRADAESSAAKALSLGGRLDCLVNSAGITPRTLPPEADFEARWDAVMEVNAKGVFLMSYAALEVMRPAGRGSIVNLVSVMSMVGYPTSLPFSDGFTAYPHSKGAVAQMTKEMGVRFAVEGVRINAVAPGFVYSPLTENVVGNPEVHAEMKRLHPMGRMGQPEEIAAVVAFLASDDASFVTASVWPVDGGYTAQ</sequence>
<protein>
    <submittedName>
        <fullName evidence="3">SDR family oxidoreductase</fullName>
    </submittedName>
</protein>
<dbReference type="FunFam" id="3.40.50.720:FF:000084">
    <property type="entry name" value="Short-chain dehydrogenase reductase"/>
    <property type="match status" value="1"/>
</dbReference>
<keyword evidence="2" id="KW-0560">Oxidoreductase</keyword>
<accession>A0A6B0YND1</accession>
<dbReference type="PRINTS" id="PR00080">
    <property type="entry name" value="SDRFAMILY"/>
</dbReference>
<dbReference type="Gene3D" id="3.40.50.720">
    <property type="entry name" value="NAD(P)-binding Rossmann-like Domain"/>
    <property type="match status" value="1"/>
</dbReference>
<dbReference type="CDD" id="cd05233">
    <property type="entry name" value="SDR_c"/>
    <property type="match status" value="1"/>
</dbReference>
<dbReference type="Pfam" id="PF13561">
    <property type="entry name" value="adh_short_C2"/>
    <property type="match status" value="1"/>
</dbReference>
<evidence type="ECO:0000256" key="2">
    <source>
        <dbReference type="ARBA" id="ARBA00023002"/>
    </source>
</evidence>
<proteinExistence type="inferred from homology"/>
<name>A0A6B0YND1_9CHLR</name>
<dbReference type="InterPro" id="IPR036291">
    <property type="entry name" value="NAD(P)-bd_dom_sf"/>
</dbReference>
<dbReference type="EMBL" id="VXRG01000035">
    <property type="protein sequence ID" value="MXY92536.1"/>
    <property type="molecule type" value="Genomic_DNA"/>
</dbReference>
<dbReference type="SUPFAM" id="SSF51735">
    <property type="entry name" value="NAD(P)-binding Rossmann-fold domains"/>
    <property type="match status" value="1"/>
</dbReference>
<gene>
    <name evidence="3" type="ORF">F4Y42_03710</name>
</gene>